<proteinExistence type="predicted"/>
<name>A0AAU8JTJ8_9ACTN</name>
<evidence type="ECO:0008006" key="2">
    <source>
        <dbReference type="Google" id="ProtNLM"/>
    </source>
</evidence>
<organism evidence="1">
    <name type="scientific">Kitasatospora camelliae</name>
    <dbReference type="NCBI Taxonomy" id="3156397"/>
    <lineage>
        <taxon>Bacteria</taxon>
        <taxon>Bacillati</taxon>
        <taxon>Actinomycetota</taxon>
        <taxon>Actinomycetes</taxon>
        <taxon>Kitasatosporales</taxon>
        <taxon>Streptomycetaceae</taxon>
        <taxon>Kitasatospora</taxon>
    </lineage>
</organism>
<evidence type="ECO:0000313" key="1">
    <source>
        <dbReference type="EMBL" id="XCM78407.1"/>
    </source>
</evidence>
<dbReference type="RefSeq" id="WP_354638276.1">
    <property type="nucleotide sequence ID" value="NZ_CP159872.1"/>
</dbReference>
<gene>
    <name evidence="1" type="ORF">ABWK59_05445</name>
</gene>
<dbReference type="AlphaFoldDB" id="A0AAU8JTJ8"/>
<accession>A0AAU8JTJ8</accession>
<reference evidence="1" key="1">
    <citation type="submission" date="2024-06" db="EMBL/GenBank/DDBJ databases">
        <title>The genome sequences of Kitasatospora sp. strain HUAS MG31.</title>
        <authorList>
            <person name="Mo P."/>
        </authorList>
    </citation>
    <scope>NUCLEOTIDE SEQUENCE</scope>
    <source>
        <strain evidence="1">HUAS MG31</strain>
    </source>
</reference>
<dbReference type="KEGG" id="kcm:ABWK59_05445"/>
<sequence>MTRFLLAGVDGSAQSLVAAHWAATRPTAAVCRCVCCTSGPGWTTPGRPRRASSTTPP</sequence>
<dbReference type="EMBL" id="CP159872">
    <property type="protein sequence ID" value="XCM78407.1"/>
    <property type="molecule type" value="Genomic_DNA"/>
</dbReference>
<protein>
    <recommendedName>
        <fullName evidence="2">Universal stress protein family protein</fullName>
    </recommendedName>
</protein>